<sequence length="148" mass="17748">MSILKKKKGFTLIEVLCAITLFSTLFITCLRTELDALTLEKYNKSMKKYLIGMEYIKNNMIYNFTYNDLKNLKDQRKYYCLINTEELDNFKGENFKKLFSKSKPENEPYIVMNIDGDKVYKISLKLYVKILNKERIMKCEFYKGKYKK</sequence>
<protein>
    <recommendedName>
        <fullName evidence="3">Prepilin-type N-terminal cleavage/methylation domain-containing protein</fullName>
    </recommendedName>
</protein>
<gene>
    <name evidence="1" type="ORF">CSCA_3089</name>
</gene>
<dbReference type="EMBL" id="CP009933">
    <property type="protein sequence ID" value="AKA70214.1"/>
    <property type="molecule type" value="Genomic_DNA"/>
</dbReference>
<dbReference type="KEGG" id="csq:CSCA_3089"/>
<evidence type="ECO:0000313" key="1">
    <source>
        <dbReference type="EMBL" id="AKA70214.1"/>
    </source>
</evidence>
<dbReference type="RefSeq" id="WP_029161001.1">
    <property type="nucleotide sequence ID" value="NZ_CP009933.1"/>
</dbReference>
<dbReference type="NCBIfam" id="TIGR02532">
    <property type="entry name" value="IV_pilin_GFxxxE"/>
    <property type="match status" value="1"/>
</dbReference>
<dbReference type="Pfam" id="PF07963">
    <property type="entry name" value="N_methyl"/>
    <property type="match status" value="1"/>
</dbReference>
<reference evidence="1 2" key="1">
    <citation type="journal article" date="2015" name="J. Biotechnol.">
        <title>Complete genome sequence of a malodorant-producing acetogen, Clostridium scatologenes ATCC 25775(T).</title>
        <authorList>
            <person name="Zhu Z."/>
            <person name="Guo T."/>
            <person name="Zheng H."/>
            <person name="Song T."/>
            <person name="Ouyang P."/>
            <person name="Xie J."/>
        </authorList>
    </citation>
    <scope>NUCLEOTIDE SEQUENCE [LARGE SCALE GENOMIC DNA]</scope>
    <source>
        <strain evidence="1 2">ATCC 25775</strain>
    </source>
</reference>
<dbReference type="Proteomes" id="UP000033115">
    <property type="component" value="Chromosome"/>
</dbReference>
<dbReference type="InterPro" id="IPR012902">
    <property type="entry name" value="N_methyl_site"/>
</dbReference>
<dbReference type="AlphaFoldDB" id="A0A0E3K1R5"/>
<name>A0A0E3K1R5_CLOSL</name>
<evidence type="ECO:0008006" key="3">
    <source>
        <dbReference type="Google" id="ProtNLM"/>
    </source>
</evidence>
<keyword evidence="2" id="KW-1185">Reference proteome</keyword>
<accession>A0A0E3K1R5</accession>
<dbReference type="HOGENOM" id="CLU_129174_0_0_9"/>
<dbReference type="STRING" id="1548.CSCA_3089"/>
<evidence type="ECO:0000313" key="2">
    <source>
        <dbReference type="Proteomes" id="UP000033115"/>
    </source>
</evidence>
<organism evidence="1 2">
    <name type="scientific">Clostridium scatologenes</name>
    <dbReference type="NCBI Taxonomy" id="1548"/>
    <lineage>
        <taxon>Bacteria</taxon>
        <taxon>Bacillati</taxon>
        <taxon>Bacillota</taxon>
        <taxon>Clostridia</taxon>
        <taxon>Eubacteriales</taxon>
        <taxon>Clostridiaceae</taxon>
        <taxon>Clostridium</taxon>
    </lineage>
</organism>
<proteinExistence type="predicted"/>